<evidence type="ECO:0000313" key="3">
    <source>
        <dbReference type="Proteomes" id="UP001341840"/>
    </source>
</evidence>
<evidence type="ECO:0000313" key="2">
    <source>
        <dbReference type="EMBL" id="MED6115376.1"/>
    </source>
</evidence>
<accession>A0ABU6QUR1</accession>
<evidence type="ECO:0000256" key="1">
    <source>
        <dbReference type="SAM" id="MobiDB-lite"/>
    </source>
</evidence>
<name>A0ABU6QUR1_9FABA</name>
<organism evidence="2 3">
    <name type="scientific">Stylosanthes scabra</name>
    <dbReference type="NCBI Taxonomy" id="79078"/>
    <lineage>
        <taxon>Eukaryota</taxon>
        <taxon>Viridiplantae</taxon>
        <taxon>Streptophyta</taxon>
        <taxon>Embryophyta</taxon>
        <taxon>Tracheophyta</taxon>
        <taxon>Spermatophyta</taxon>
        <taxon>Magnoliopsida</taxon>
        <taxon>eudicotyledons</taxon>
        <taxon>Gunneridae</taxon>
        <taxon>Pentapetalae</taxon>
        <taxon>rosids</taxon>
        <taxon>fabids</taxon>
        <taxon>Fabales</taxon>
        <taxon>Fabaceae</taxon>
        <taxon>Papilionoideae</taxon>
        <taxon>50 kb inversion clade</taxon>
        <taxon>dalbergioids sensu lato</taxon>
        <taxon>Dalbergieae</taxon>
        <taxon>Pterocarpus clade</taxon>
        <taxon>Stylosanthes</taxon>
    </lineage>
</organism>
<dbReference type="Proteomes" id="UP001341840">
    <property type="component" value="Unassembled WGS sequence"/>
</dbReference>
<proteinExistence type="predicted"/>
<feature type="region of interest" description="Disordered" evidence="1">
    <location>
        <begin position="1"/>
        <end position="20"/>
    </location>
</feature>
<sequence>QHPPSPESGGVEGCNSGQQRNLTPNVFSKGACEETVNNQFSDFTTTGAVINNQRDSTLQPLTNRESIVKHLLKKDFDLRWAFEIPKLRPKFLFPALLWKLFNRGMIKLKSHAIPRRDRVAPFAIWRPGNEIFALLS</sequence>
<protein>
    <recommendedName>
        <fullName evidence="4">Reverse transcriptase</fullName>
    </recommendedName>
</protein>
<reference evidence="2 3" key="1">
    <citation type="journal article" date="2023" name="Plants (Basel)">
        <title>Bridging the Gap: Combining Genomics and Transcriptomics Approaches to Understand Stylosanthes scabra, an Orphan Legume from the Brazilian Caatinga.</title>
        <authorList>
            <person name="Ferreira-Neto J.R.C."/>
            <person name="da Silva M.D."/>
            <person name="Binneck E."/>
            <person name="de Melo N.F."/>
            <person name="da Silva R.H."/>
            <person name="de Melo A.L.T.M."/>
            <person name="Pandolfi V."/>
            <person name="Bustamante F.O."/>
            <person name="Brasileiro-Vidal A.C."/>
            <person name="Benko-Iseppon A.M."/>
        </authorList>
    </citation>
    <scope>NUCLEOTIDE SEQUENCE [LARGE SCALE GENOMIC DNA]</scope>
    <source>
        <tissue evidence="2">Leaves</tissue>
    </source>
</reference>
<comment type="caution">
    <text evidence="2">The sequence shown here is derived from an EMBL/GenBank/DDBJ whole genome shotgun (WGS) entry which is preliminary data.</text>
</comment>
<evidence type="ECO:0008006" key="4">
    <source>
        <dbReference type="Google" id="ProtNLM"/>
    </source>
</evidence>
<gene>
    <name evidence="2" type="ORF">PIB30_089874</name>
</gene>
<dbReference type="EMBL" id="JASCZI010001703">
    <property type="protein sequence ID" value="MED6115376.1"/>
    <property type="molecule type" value="Genomic_DNA"/>
</dbReference>
<keyword evidence="3" id="KW-1185">Reference proteome</keyword>
<feature type="non-terminal residue" evidence="2">
    <location>
        <position position="1"/>
    </location>
</feature>